<proteinExistence type="predicted"/>
<reference evidence="1 2" key="1">
    <citation type="journal article" date="2024" name="IMA Fungus">
        <title>Apiospora arundinis, a panoply of carbohydrate-active enzymes and secondary metabolites.</title>
        <authorList>
            <person name="Sorensen T."/>
            <person name="Petersen C."/>
            <person name="Muurmann A.T."/>
            <person name="Christiansen J.V."/>
            <person name="Brundto M.L."/>
            <person name="Overgaard C.K."/>
            <person name="Boysen A.T."/>
            <person name="Wollenberg R.D."/>
            <person name="Larsen T.O."/>
            <person name="Sorensen J.L."/>
            <person name="Nielsen K.L."/>
            <person name="Sondergaard T.E."/>
        </authorList>
    </citation>
    <scope>NUCLEOTIDE SEQUENCE [LARGE SCALE GENOMIC DNA]</scope>
    <source>
        <strain evidence="1 2">AAU 773</strain>
    </source>
</reference>
<keyword evidence="2" id="KW-1185">Reference proteome</keyword>
<dbReference type="EMBL" id="JAPCWZ010000003">
    <property type="protein sequence ID" value="KAK8875235.1"/>
    <property type="molecule type" value="Genomic_DNA"/>
</dbReference>
<organism evidence="1 2">
    <name type="scientific">Apiospora arundinis</name>
    <dbReference type="NCBI Taxonomy" id="335852"/>
    <lineage>
        <taxon>Eukaryota</taxon>
        <taxon>Fungi</taxon>
        <taxon>Dikarya</taxon>
        <taxon>Ascomycota</taxon>
        <taxon>Pezizomycotina</taxon>
        <taxon>Sordariomycetes</taxon>
        <taxon>Xylariomycetidae</taxon>
        <taxon>Amphisphaeriales</taxon>
        <taxon>Apiosporaceae</taxon>
        <taxon>Apiospora</taxon>
    </lineage>
</organism>
<protein>
    <submittedName>
        <fullName evidence="1">Uncharacterized protein</fullName>
    </submittedName>
</protein>
<dbReference type="Proteomes" id="UP001390339">
    <property type="component" value="Unassembled WGS sequence"/>
</dbReference>
<comment type="caution">
    <text evidence="1">The sequence shown here is derived from an EMBL/GenBank/DDBJ whole genome shotgun (WGS) entry which is preliminary data.</text>
</comment>
<accession>A0ABR2JC10</accession>
<gene>
    <name evidence="1" type="ORF">PGQ11_005749</name>
</gene>
<evidence type="ECO:0000313" key="2">
    <source>
        <dbReference type="Proteomes" id="UP001390339"/>
    </source>
</evidence>
<sequence>MTRWPPLDWVTNFACLECCAAGVSHIPEIFSIIVNIYQDIRPILDKTPFSIAGHEVWLDAKQTALGPLARVNYLWFHQVVPVLWREPCQTDGDTFWPDLLRGINALERCNLYAQYIEWGSVLLVGDWKPDGFDDSDSSSVITEQVNPVARVSDVDFPRLRSMFVMLGHGAYIPQVRKQRGEHLFISPDPSRTFTVPEGSISKHVNMVINQSKIWNTGPRFEWNFNGRDVETEQDEWLLCERTELWRRSWKLVKQAR</sequence>
<name>A0ABR2JC10_9PEZI</name>
<evidence type="ECO:0000313" key="1">
    <source>
        <dbReference type="EMBL" id="KAK8875235.1"/>
    </source>
</evidence>